<protein>
    <submittedName>
        <fullName evidence="3">Uncharacterized protein</fullName>
    </submittedName>
</protein>
<keyword evidence="2" id="KW-1185">Reference proteome</keyword>
<dbReference type="Proteomes" id="UP000046395">
    <property type="component" value="Unassembled WGS sequence"/>
</dbReference>
<accession>A0A5S6QY16</accession>
<reference evidence="3" key="1">
    <citation type="submission" date="2019-12" db="UniProtKB">
        <authorList>
            <consortium name="WormBaseParasite"/>
        </authorList>
    </citation>
    <scope>IDENTIFICATION</scope>
</reference>
<evidence type="ECO:0000313" key="3">
    <source>
        <dbReference type="WBParaSite" id="TMUE_3000011999.1"/>
    </source>
</evidence>
<sequence length="115" mass="12791">MRLPKLCPNGRGNDDAEDWSQDEHSRYSFVISPILRGLEVCAHEVGSIATGHCAVGQNVLYTLDFSNGFLVACFWAIVAGLRLQKAERNESSLGERSRNFFADIARLNCSCLERV</sequence>
<evidence type="ECO:0000256" key="1">
    <source>
        <dbReference type="SAM" id="MobiDB-lite"/>
    </source>
</evidence>
<proteinExistence type="predicted"/>
<feature type="region of interest" description="Disordered" evidence="1">
    <location>
        <begin position="1"/>
        <end position="22"/>
    </location>
</feature>
<dbReference type="WBParaSite" id="TMUE_3000011999.1">
    <property type="protein sequence ID" value="TMUE_3000011999.1"/>
    <property type="gene ID" value="WBGene00301445"/>
</dbReference>
<organism evidence="2 3">
    <name type="scientific">Trichuris muris</name>
    <name type="common">Mouse whipworm</name>
    <dbReference type="NCBI Taxonomy" id="70415"/>
    <lineage>
        <taxon>Eukaryota</taxon>
        <taxon>Metazoa</taxon>
        <taxon>Ecdysozoa</taxon>
        <taxon>Nematoda</taxon>
        <taxon>Enoplea</taxon>
        <taxon>Dorylaimia</taxon>
        <taxon>Trichinellida</taxon>
        <taxon>Trichuridae</taxon>
        <taxon>Trichuris</taxon>
    </lineage>
</organism>
<dbReference type="AlphaFoldDB" id="A0A5S6QY16"/>
<evidence type="ECO:0000313" key="2">
    <source>
        <dbReference type="Proteomes" id="UP000046395"/>
    </source>
</evidence>
<name>A0A5S6QY16_TRIMR</name>